<organism evidence="2 3">
    <name type="scientific">Rhodocyclus tenuis</name>
    <name type="common">Rhodospirillum tenue</name>
    <dbReference type="NCBI Taxonomy" id="1066"/>
    <lineage>
        <taxon>Bacteria</taxon>
        <taxon>Pseudomonadati</taxon>
        <taxon>Pseudomonadota</taxon>
        <taxon>Betaproteobacteria</taxon>
        <taxon>Rhodocyclales</taxon>
        <taxon>Rhodocyclaceae</taxon>
        <taxon>Rhodocyclus</taxon>
    </lineage>
</organism>
<feature type="domain" description="DUF2249" evidence="1">
    <location>
        <begin position="59"/>
        <end position="123"/>
    </location>
</feature>
<comment type="caution">
    <text evidence="2">The sequence shown here is derived from an EMBL/GenBank/DDBJ whole genome shotgun (WGS) entry which is preliminary data.</text>
</comment>
<dbReference type="SUPFAM" id="SSF64307">
    <property type="entry name" value="SirA-like"/>
    <property type="match status" value="1"/>
</dbReference>
<dbReference type="AlphaFoldDB" id="A0A840G4Z0"/>
<dbReference type="InterPro" id="IPR036868">
    <property type="entry name" value="TusA-like_sf"/>
</dbReference>
<dbReference type="InterPro" id="IPR018720">
    <property type="entry name" value="DUF2249"/>
</dbReference>
<evidence type="ECO:0000313" key="3">
    <source>
        <dbReference type="Proteomes" id="UP000587070"/>
    </source>
</evidence>
<evidence type="ECO:0000313" key="2">
    <source>
        <dbReference type="EMBL" id="MBB4246975.1"/>
    </source>
</evidence>
<keyword evidence="3" id="KW-1185">Reference proteome</keyword>
<proteinExistence type="predicted"/>
<dbReference type="RefSeq" id="WP_153115491.1">
    <property type="nucleotide sequence ID" value="NZ_JACIGE010000004.1"/>
</dbReference>
<dbReference type="Pfam" id="PF10006">
    <property type="entry name" value="DUF2249"/>
    <property type="match status" value="1"/>
</dbReference>
<keyword evidence="2" id="KW-0808">Transferase</keyword>
<reference evidence="2 3" key="1">
    <citation type="submission" date="2020-08" db="EMBL/GenBank/DDBJ databases">
        <title>Genome sequencing of Purple Non-Sulfur Bacteria from various extreme environments.</title>
        <authorList>
            <person name="Mayer M."/>
        </authorList>
    </citation>
    <scope>NUCLEOTIDE SEQUENCE [LARGE SCALE GENOMIC DNA]</scope>
    <source>
        <strain evidence="2 3">2761</strain>
    </source>
</reference>
<name>A0A840G4Z0_RHOTE</name>
<dbReference type="EMBL" id="JACIGE010000004">
    <property type="protein sequence ID" value="MBB4246975.1"/>
    <property type="molecule type" value="Genomic_DNA"/>
</dbReference>
<dbReference type="OrthoDB" id="151621at2"/>
<dbReference type="Proteomes" id="UP000587070">
    <property type="component" value="Unassembled WGS sequence"/>
</dbReference>
<sequence>MSAADEKPAVPSCADCFAEPAAPAAAELSCAEAFALAGGILPGVTADPAAAYPGVDLVVDACGLEPPEPFVRAMEGLDALPPGGRLMLLLPRVPHPLYRVLAENGYAWQCTATPRGVFEILIWQAA</sequence>
<gene>
    <name evidence="2" type="ORF">GGD90_001341</name>
</gene>
<protein>
    <submittedName>
        <fullName evidence="2">TusA-related sulfurtransferase</fullName>
    </submittedName>
</protein>
<accession>A0A840G4Z0</accession>
<dbReference type="GO" id="GO:0016740">
    <property type="term" value="F:transferase activity"/>
    <property type="evidence" value="ECO:0007669"/>
    <property type="project" value="UniProtKB-KW"/>
</dbReference>
<evidence type="ECO:0000259" key="1">
    <source>
        <dbReference type="Pfam" id="PF10006"/>
    </source>
</evidence>